<dbReference type="PANTHER" id="PTHR11461">
    <property type="entry name" value="SERINE PROTEASE INHIBITOR, SERPIN"/>
    <property type="match status" value="1"/>
</dbReference>
<name>A0A142W2V9_9SPHN</name>
<dbReference type="Gene3D" id="3.30.497.10">
    <property type="entry name" value="Antithrombin, subunit I, domain 2"/>
    <property type="match status" value="1"/>
</dbReference>
<dbReference type="EMBL" id="CP013342">
    <property type="protein sequence ID" value="AMU96351.1"/>
    <property type="molecule type" value="Genomic_DNA"/>
</dbReference>
<dbReference type="InterPro" id="IPR023795">
    <property type="entry name" value="Serpin_CS"/>
</dbReference>
<organism evidence="3 4">
    <name type="scientific">Sphingopyxis terrae subsp. terrae NBRC 15098</name>
    <dbReference type="NCBI Taxonomy" id="1219058"/>
    <lineage>
        <taxon>Bacteria</taxon>
        <taxon>Pseudomonadati</taxon>
        <taxon>Pseudomonadota</taxon>
        <taxon>Alphaproteobacteria</taxon>
        <taxon>Sphingomonadales</taxon>
        <taxon>Sphingomonadaceae</taxon>
        <taxon>Sphingopyxis</taxon>
    </lineage>
</organism>
<evidence type="ECO:0000313" key="3">
    <source>
        <dbReference type="EMBL" id="AMU96351.1"/>
    </source>
</evidence>
<dbReference type="InterPro" id="IPR000215">
    <property type="entry name" value="Serpin_fam"/>
</dbReference>
<dbReference type="AlphaFoldDB" id="A0A142W2V9"/>
<dbReference type="Pfam" id="PF00079">
    <property type="entry name" value="Serpin"/>
    <property type="match status" value="1"/>
</dbReference>
<dbReference type="Proteomes" id="UP000076234">
    <property type="component" value="Chromosome"/>
</dbReference>
<dbReference type="GO" id="GO:0005615">
    <property type="term" value="C:extracellular space"/>
    <property type="evidence" value="ECO:0007669"/>
    <property type="project" value="InterPro"/>
</dbReference>
<dbReference type="KEGG" id="ster:AOA14_17255"/>
<dbReference type="RefSeq" id="WP_082819985.1">
    <property type="nucleotide sequence ID" value="NZ_CP013342.1"/>
</dbReference>
<accession>A0A142W2V9</accession>
<reference evidence="3 4" key="2">
    <citation type="journal article" date="2016" name="Genome Announc.">
        <title>Complete Genome Sequence of Sphingopyxis terrae Strain 203-1 (NBRC 111660), a Polyethylene Glycol Degrader.</title>
        <authorList>
            <person name="Ohtsubo Y."/>
            <person name="Nonoyama S."/>
            <person name="Nagata Y."/>
            <person name="Numata M."/>
            <person name="Tsuchikane K."/>
            <person name="Hosoyama A."/>
            <person name="Yamazoe A."/>
            <person name="Tsuda M."/>
            <person name="Fujita N."/>
            <person name="Kawai F."/>
        </authorList>
    </citation>
    <scope>NUCLEOTIDE SEQUENCE [LARGE SCALE GENOMIC DNA]</scope>
    <source>
        <strain evidence="3 4">203-1</strain>
    </source>
</reference>
<evidence type="ECO:0000256" key="1">
    <source>
        <dbReference type="RuleBase" id="RU000411"/>
    </source>
</evidence>
<dbReference type="SMART" id="SM00093">
    <property type="entry name" value="SERPIN"/>
    <property type="match status" value="1"/>
</dbReference>
<dbReference type="PANTHER" id="PTHR11461:SF211">
    <property type="entry name" value="GH10112P-RELATED"/>
    <property type="match status" value="1"/>
</dbReference>
<dbReference type="Gene3D" id="2.30.39.10">
    <property type="entry name" value="Alpha-1-antitrypsin, domain 1"/>
    <property type="match status" value="1"/>
</dbReference>
<reference evidence="4" key="1">
    <citation type="submission" date="2015-11" db="EMBL/GenBank/DDBJ databases">
        <title>Complete genome sequence of a polyethylene glycol-degrading strain Sphingopyxis terrae strain 203-1 (NBRC 15098).</title>
        <authorList>
            <person name="Yoshiyuki O."/>
            <person name="Shouta N."/>
            <person name="Nagata Y."/>
            <person name="Numata M."/>
            <person name="Tsuchikane K."/>
            <person name="Hosoyama A."/>
            <person name="Yamazoe A."/>
            <person name="Tsuda M."/>
            <person name="Fujita N."/>
            <person name="Kawai F."/>
        </authorList>
    </citation>
    <scope>NUCLEOTIDE SEQUENCE [LARGE SCALE GENOMIC DNA]</scope>
    <source>
        <strain evidence="4">203-1</strain>
    </source>
</reference>
<dbReference type="InterPro" id="IPR036186">
    <property type="entry name" value="Serpin_sf"/>
</dbReference>
<feature type="domain" description="Serpin" evidence="2">
    <location>
        <begin position="57"/>
        <end position="431"/>
    </location>
</feature>
<dbReference type="InterPro" id="IPR023796">
    <property type="entry name" value="Serpin_dom"/>
</dbReference>
<sequence length="439" mass="48477">MSFRRIAEIVVIAATTTASPAFCQDADVSSNEPIRTISAVVDSDAKAAISGINTFSLDLYRRTLTADENHFLSPASVSVAIGLAYRGARGTTAGELEKTFHFTKPPWDYLRANGQVLDTMNFSGPRRELRTANAVWLQDEMPLLPEYEKDVTAFAQAGLQRVNFRGGANAARIQINSWVAESTRGKIKDLLLPDDITKRTRAILVNAIYWKGAWAGAFDKKQTKTEPFTQLSGDQVSTPLMRQQSNFRLIERGDFKAISLPYVGHEVEMVVFLPNSAKGLPKFEEELTAADLANWLTDLANAEWRETILTIPKMHVELRQDLKNSLISMGAPTAFSDHADFSGMATIPYPGEVPEAVGLKIARVIHKTYLDVDEVGAEAAAATAVGDIVVSSARREPPPPPFIFRADKPFFFLLRDLRTGLILFMGRYVKTQAERPLGD</sequence>
<comment type="similarity">
    <text evidence="1">Belongs to the serpin family.</text>
</comment>
<dbReference type="InterPro" id="IPR042185">
    <property type="entry name" value="Serpin_sf_2"/>
</dbReference>
<dbReference type="STRING" id="1219058.AOA14_17255"/>
<dbReference type="PROSITE" id="PS00284">
    <property type="entry name" value="SERPIN"/>
    <property type="match status" value="1"/>
</dbReference>
<dbReference type="CDD" id="cd19590">
    <property type="entry name" value="serpin_thermopin-like"/>
    <property type="match status" value="1"/>
</dbReference>
<proteinExistence type="inferred from homology"/>
<dbReference type="GO" id="GO:0004867">
    <property type="term" value="F:serine-type endopeptidase inhibitor activity"/>
    <property type="evidence" value="ECO:0007669"/>
    <property type="project" value="InterPro"/>
</dbReference>
<dbReference type="SUPFAM" id="SSF56574">
    <property type="entry name" value="Serpins"/>
    <property type="match status" value="1"/>
</dbReference>
<dbReference type="InterPro" id="IPR042178">
    <property type="entry name" value="Serpin_sf_1"/>
</dbReference>
<evidence type="ECO:0000259" key="2">
    <source>
        <dbReference type="SMART" id="SM00093"/>
    </source>
</evidence>
<protein>
    <recommendedName>
        <fullName evidence="2">Serpin domain-containing protein</fullName>
    </recommendedName>
</protein>
<evidence type="ECO:0000313" key="4">
    <source>
        <dbReference type="Proteomes" id="UP000076234"/>
    </source>
</evidence>
<gene>
    <name evidence="3" type="ORF">AOA14_17255</name>
</gene>